<evidence type="ECO:0000313" key="15">
    <source>
        <dbReference type="Proteomes" id="UP000737018"/>
    </source>
</evidence>
<evidence type="ECO:0000256" key="2">
    <source>
        <dbReference type="ARBA" id="ARBA00010930"/>
    </source>
</evidence>
<comment type="caution">
    <text evidence="14">The sequence shown here is derived from an EMBL/GenBank/DDBJ whole genome shotgun (WGS) entry which is preliminary data.</text>
</comment>
<dbReference type="EMBL" id="JRKL02002032">
    <property type="protein sequence ID" value="KAF3960805.1"/>
    <property type="molecule type" value="Genomic_DNA"/>
</dbReference>
<dbReference type="Proteomes" id="UP000737018">
    <property type="component" value="Unassembled WGS sequence"/>
</dbReference>
<keyword evidence="6" id="KW-0813">Transport</keyword>
<dbReference type="PANTHER" id="PTHR20863">
    <property type="entry name" value="ACYL CARRIER PROTEIN"/>
    <property type="match status" value="1"/>
</dbReference>
<comment type="similarity">
    <text evidence="2">Belongs to the acyl carrier protein (ACP) family.</text>
</comment>
<keyword evidence="9 12" id="KW-0275">Fatty acid biosynthesis</keyword>
<gene>
    <name evidence="14" type="ORF">CMV_014508</name>
</gene>
<dbReference type="NCBIfam" id="NF002148">
    <property type="entry name" value="PRK00982.1-2"/>
    <property type="match status" value="1"/>
</dbReference>
<dbReference type="GO" id="GO:0005739">
    <property type="term" value="C:mitochondrion"/>
    <property type="evidence" value="ECO:0007669"/>
    <property type="project" value="UniProtKB-ARBA"/>
</dbReference>
<evidence type="ECO:0000256" key="5">
    <source>
        <dbReference type="ARBA" id="ARBA00022553"/>
    </source>
</evidence>
<dbReference type="InterPro" id="IPR003231">
    <property type="entry name" value="ACP"/>
</dbReference>
<dbReference type="SUPFAM" id="SSF47336">
    <property type="entry name" value="ACP-like"/>
    <property type="match status" value="1"/>
</dbReference>
<dbReference type="InterPro" id="IPR009081">
    <property type="entry name" value="PP-bd_ACP"/>
</dbReference>
<evidence type="ECO:0000256" key="11">
    <source>
        <dbReference type="ARBA" id="ARBA00063067"/>
    </source>
</evidence>
<reference evidence="14" key="1">
    <citation type="submission" date="2020-03" db="EMBL/GenBank/DDBJ databases">
        <title>Castanea mollissima Vanexum genome sequencing.</title>
        <authorList>
            <person name="Staton M."/>
        </authorList>
    </citation>
    <scope>NUCLEOTIDE SEQUENCE</scope>
    <source>
        <tissue evidence="14">Leaf</tissue>
    </source>
</reference>
<name>A0A8J4VKY1_9ROSI</name>
<comment type="subunit">
    <text evidence="11">Complex I is composed of at least 49 different subunits.</text>
</comment>
<keyword evidence="15" id="KW-1185">Reference proteome</keyword>
<keyword evidence="5" id="KW-0597">Phosphoprotein</keyword>
<comment type="function">
    <text evidence="10">Carrier of the growing fatty acid chain in fatty acid biosynthesis. May be involved in the synthesis of short and medium chain fatty acids. Accessory and non-catalytic subunit of the mitochondrial membrane respiratory chain NADH dehydrogenase (Complex I), which functions in the transfer of electrons from NADH to the respiratory chain.</text>
</comment>
<dbReference type="InterPro" id="IPR036736">
    <property type="entry name" value="ACP-like_sf"/>
</dbReference>
<dbReference type="HAMAP" id="MF_01217">
    <property type="entry name" value="Acyl_carrier"/>
    <property type="match status" value="1"/>
</dbReference>
<keyword evidence="6" id="KW-0249">Electron transport</keyword>
<evidence type="ECO:0000256" key="6">
    <source>
        <dbReference type="ARBA" id="ARBA00022660"/>
    </source>
</evidence>
<evidence type="ECO:0000259" key="13">
    <source>
        <dbReference type="PROSITE" id="PS50075"/>
    </source>
</evidence>
<keyword evidence="7" id="KW-0276">Fatty acid metabolism</keyword>
<keyword evidence="3 12" id="KW-0596">Phosphopantetheine</keyword>
<evidence type="ECO:0000313" key="14">
    <source>
        <dbReference type="EMBL" id="KAF3960805.1"/>
    </source>
</evidence>
<dbReference type="GO" id="GO:0000036">
    <property type="term" value="F:acyl carrier activity"/>
    <property type="evidence" value="ECO:0007669"/>
    <property type="project" value="TreeGrafter"/>
</dbReference>
<comment type="pathway">
    <text evidence="1">Lipid metabolism; fatty acid biosynthesis.</text>
</comment>
<evidence type="ECO:0000256" key="1">
    <source>
        <dbReference type="ARBA" id="ARBA00005194"/>
    </source>
</evidence>
<evidence type="ECO:0000256" key="7">
    <source>
        <dbReference type="ARBA" id="ARBA00022832"/>
    </source>
</evidence>
<dbReference type="OrthoDB" id="448946at2759"/>
<dbReference type="AlphaFoldDB" id="A0A8J4VKY1"/>
<evidence type="ECO:0000256" key="10">
    <source>
        <dbReference type="ARBA" id="ARBA00057783"/>
    </source>
</evidence>
<evidence type="ECO:0000256" key="9">
    <source>
        <dbReference type="ARBA" id="ARBA00023160"/>
    </source>
</evidence>
<dbReference type="Pfam" id="PF00550">
    <property type="entry name" value="PP-binding"/>
    <property type="match status" value="1"/>
</dbReference>
<keyword evidence="8" id="KW-0443">Lipid metabolism</keyword>
<keyword evidence="6" id="KW-0679">Respiratory chain</keyword>
<dbReference type="PANTHER" id="PTHR20863:SF60">
    <property type="entry name" value="ACYL CARRIER PROTEIN 3, MITOCHONDRIAL"/>
    <property type="match status" value="1"/>
</dbReference>
<dbReference type="Gene3D" id="1.10.1200.10">
    <property type="entry name" value="ACP-like"/>
    <property type="match status" value="1"/>
</dbReference>
<feature type="domain" description="Carrier" evidence="13">
    <location>
        <begin position="234"/>
        <end position="309"/>
    </location>
</feature>
<dbReference type="NCBIfam" id="TIGR00517">
    <property type="entry name" value="acyl_carrier"/>
    <property type="match status" value="1"/>
</dbReference>
<dbReference type="PROSITE" id="PS50075">
    <property type="entry name" value="CARRIER"/>
    <property type="match status" value="1"/>
</dbReference>
<proteinExistence type="inferred from homology"/>
<dbReference type="FunFam" id="1.10.1200.10:FF:000003">
    <property type="entry name" value="Acyl carrier protein"/>
    <property type="match status" value="1"/>
</dbReference>
<dbReference type="GO" id="GO:0000035">
    <property type="term" value="F:acyl binding"/>
    <property type="evidence" value="ECO:0007669"/>
    <property type="project" value="TreeGrafter"/>
</dbReference>
<evidence type="ECO:0000256" key="12">
    <source>
        <dbReference type="RuleBase" id="RU000722"/>
    </source>
</evidence>
<keyword evidence="4 12" id="KW-0444">Lipid biosynthesis</keyword>
<organism evidence="14 15">
    <name type="scientific">Castanea mollissima</name>
    <name type="common">Chinese chestnut</name>
    <dbReference type="NCBI Taxonomy" id="60419"/>
    <lineage>
        <taxon>Eukaryota</taxon>
        <taxon>Viridiplantae</taxon>
        <taxon>Streptophyta</taxon>
        <taxon>Embryophyta</taxon>
        <taxon>Tracheophyta</taxon>
        <taxon>Spermatophyta</taxon>
        <taxon>Magnoliopsida</taxon>
        <taxon>eudicotyledons</taxon>
        <taxon>Gunneridae</taxon>
        <taxon>Pentapetalae</taxon>
        <taxon>rosids</taxon>
        <taxon>fabids</taxon>
        <taxon>Fagales</taxon>
        <taxon>Fagaceae</taxon>
        <taxon>Castanea</taxon>
    </lineage>
</organism>
<sequence>MFDLDSSHLTNFVKRNGFVRFVSRFDKIDDVQQSHSGISVSPSLKLTALSLFTALSEAHRRWVVDCAPASWIEVAFRGLECLLVDRSGGFRRTGVGFGVSAWWASWWVSASRRGGLRGGFRRPAWWASWWVSASRRGGLRGVFRRLGVGSGVSAWWVSASRCGFRRTGEVGFGVPASTAPILVTPLLNMQSIRISVLRHVRVSGSAESWLLAEKQNVLKQLSRQMCSSTVTCPDQIMDRVIGLVKKFDKIDASKVTKTADFQKDLSLDSLDRVELIMAFEQEFSLDIPDEKADKLTCCADVAKYIVSGAEQKVVEES</sequence>
<evidence type="ECO:0000256" key="3">
    <source>
        <dbReference type="ARBA" id="ARBA00022450"/>
    </source>
</evidence>
<protein>
    <recommendedName>
        <fullName evidence="12">Acyl carrier protein</fullName>
    </recommendedName>
</protein>
<accession>A0A8J4VKY1</accession>
<evidence type="ECO:0000256" key="4">
    <source>
        <dbReference type="ARBA" id="ARBA00022516"/>
    </source>
</evidence>
<evidence type="ECO:0000256" key="8">
    <source>
        <dbReference type="ARBA" id="ARBA00023098"/>
    </source>
</evidence>